<accession>A0A0D8JDW4</accession>
<dbReference type="InterPro" id="IPR011006">
    <property type="entry name" value="CheY-like_superfamily"/>
</dbReference>
<dbReference type="Proteomes" id="UP000032544">
    <property type="component" value="Unassembled WGS sequence"/>
</dbReference>
<dbReference type="CDD" id="cd06170">
    <property type="entry name" value="LuxR_C_like"/>
    <property type="match status" value="1"/>
</dbReference>
<dbReference type="Pfam" id="PF00072">
    <property type="entry name" value="Response_reg"/>
    <property type="match status" value="1"/>
</dbReference>
<name>A0A0D8JDW4_9BACT</name>
<dbReference type="PROSITE" id="PS00622">
    <property type="entry name" value="HTH_LUXR_1"/>
    <property type="match status" value="1"/>
</dbReference>
<dbReference type="OrthoDB" id="9797341at2"/>
<evidence type="ECO:0000259" key="5">
    <source>
        <dbReference type="PROSITE" id="PS50110"/>
    </source>
</evidence>
<evidence type="ECO:0000259" key="4">
    <source>
        <dbReference type="PROSITE" id="PS50043"/>
    </source>
</evidence>
<organism evidence="6 7">
    <name type="scientific">Draconibacterium sediminis</name>
    <dbReference type="NCBI Taxonomy" id="1544798"/>
    <lineage>
        <taxon>Bacteria</taxon>
        <taxon>Pseudomonadati</taxon>
        <taxon>Bacteroidota</taxon>
        <taxon>Bacteroidia</taxon>
        <taxon>Marinilabiliales</taxon>
        <taxon>Prolixibacteraceae</taxon>
        <taxon>Draconibacterium</taxon>
    </lineage>
</organism>
<dbReference type="InterPro" id="IPR016032">
    <property type="entry name" value="Sig_transdc_resp-reg_C-effctor"/>
</dbReference>
<dbReference type="GO" id="GO:0000160">
    <property type="term" value="P:phosphorelay signal transduction system"/>
    <property type="evidence" value="ECO:0007669"/>
    <property type="project" value="InterPro"/>
</dbReference>
<proteinExistence type="predicted"/>
<dbReference type="PROSITE" id="PS50043">
    <property type="entry name" value="HTH_LUXR_2"/>
    <property type="match status" value="1"/>
</dbReference>
<evidence type="ECO:0008006" key="8">
    <source>
        <dbReference type="Google" id="ProtNLM"/>
    </source>
</evidence>
<dbReference type="EMBL" id="JRHC01000001">
    <property type="protein sequence ID" value="KJF45110.1"/>
    <property type="molecule type" value="Genomic_DNA"/>
</dbReference>
<sequence>MENTNIIIVDDHKIFRDGLIMLLSNFNFVTVVGEAANGEEFLELIKDVEPDIVLMDINMPKMNGIEATKHALKKYPELKVIALTSFADDEYIEQMISAGVEGYMLKRSDIEDFEEAIKKVADGGSYFSAEIIKVISRNLYKDKERKSGEQLLDKFTSREKEILNLICKGLNNEQIAELIHLSPKTVEKHKSNLFQKTETFNTVNLVIYAFKNQLISL</sequence>
<keyword evidence="7" id="KW-1185">Reference proteome</keyword>
<dbReference type="Gene3D" id="3.40.50.2300">
    <property type="match status" value="1"/>
</dbReference>
<evidence type="ECO:0000256" key="3">
    <source>
        <dbReference type="PROSITE-ProRule" id="PRU00169"/>
    </source>
</evidence>
<evidence type="ECO:0000313" key="7">
    <source>
        <dbReference type="Proteomes" id="UP000032544"/>
    </source>
</evidence>
<dbReference type="PRINTS" id="PR00038">
    <property type="entry name" value="HTHLUXR"/>
</dbReference>
<keyword evidence="1 3" id="KW-0597">Phosphoprotein</keyword>
<dbReference type="PROSITE" id="PS50110">
    <property type="entry name" value="RESPONSE_REGULATORY"/>
    <property type="match status" value="1"/>
</dbReference>
<dbReference type="PANTHER" id="PTHR43214">
    <property type="entry name" value="TWO-COMPONENT RESPONSE REGULATOR"/>
    <property type="match status" value="1"/>
</dbReference>
<dbReference type="CDD" id="cd17535">
    <property type="entry name" value="REC_NarL-like"/>
    <property type="match status" value="1"/>
</dbReference>
<evidence type="ECO:0000313" key="6">
    <source>
        <dbReference type="EMBL" id="KJF45110.1"/>
    </source>
</evidence>
<feature type="domain" description="HTH luxR-type" evidence="4">
    <location>
        <begin position="148"/>
        <end position="213"/>
    </location>
</feature>
<feature type="domain" description="Response regulatory" evidence="5">
    <location>
        <begin position="5"/>
        <end position="121"/>
    </location>
</feature>
<protein>
    <recommendedName>
        <fullName evidence="8">LuxR family transcriptional regulator</fullName>
    </recommendedName>
</protein>
<dbReference type="AlphaFoldDB" id="A0A0D8JDW4"/>
<dbReference type="Pfam" id="PF00196">
    <property type="entry name" value="GerE"/>
    <property type="match status" value="1"/>
</dbReference>
<dbReference type="PANTHER" id="PTHR43214:SF43">
    <property type="entry name" value="TWO-COMPONENT RESPONSE REGULATOR"/>
    <property type="match status" value="1"/>
</dbReference>
<dbReference type="GO" id="GO:0003677">
    <property type="term" value="F:DNA binding"/>
    <property type="evidence" value="ECO:0007669"/>
    <property type="project" value="UniProtKB-KW"/>
</dbReference>
<reference evidence="6 7" key="1">
    <citation type="submission" date="2014-09" db="EMBL/GenBank/DDBJ databases">
        <title>Draft Genome Sequence of Draconibacterium sp. JN14CK-3.</title>
        <authorList>
            <person name="Dong C."/>
            <person name="Lai Q."/>
            <person name="Shao Z."/>
        </authorList>
    </citation>
    <scope>NUCLEOTIDE SEQUENCE [LARGE SCALE GENOMIC DNA]</scope>
    <source>
        <strain evidence="6 7">JN14CK-3</strain>
    </source>
</reference>
<evidence type="ECO:0000256" key="1">
    <source>
        <dbReference type="ARBA" id="ARBA00022553"/>
    </source>
</evidence>
<dbReference type="GO" id="GO:0006355">
    <property type="term" value="P:regulation of DNA-templated transcription"/>
    <property type="evidence" value="ECO:0007669"/>
    <property type="project" value="InterPro"/>
</dbReference>
<evidence type="ECO:0000256" key="2">
    <source>
        <dbReference type="ARBA" id="ARBA00023125"/>
    </source>
</evidence>
<dbReference type="SMART" id="SM00448">
    <property type="entry name" value="REC"/>
    <property type="match status" value="1"/>
</dbReference>
<dbReference type="STRING" id="1544798.LH29_06810"/>
<dbReference type="InterPro" id="IPR039420">
    <property type="entry name" value="WalR-like"/>
</dbReference>
<dbReference type="InterPro" id="IPR058245">
    <property type="entry name" value="NreC/VraR/RcsB-like_REC"/>
</dbReference>
<dbReference type="RefSeq" id="WP_045026955.1">
    <property type="nucleotide sequence ID" value="NZ_JRHC01000001.1"/>
</dbReference>
<dbReference type="SUPFAM" id="SSF52172">
    <property type="entry name" value="CheY-like"/>
    <property type="match status" value="1"/>
</dbReference>
<comment type="caution">
    <text evidence="6">The sequence shown here is derived from an EMBL/GenBank/DDBJ whole genome shotgun (WGS) entry which is preliminary data.</text>
</comment>
<dbReference type="SUPFAM" id="SSF46894">
    <property type="entry name" value="C-terminal effector domain of the bipartite response regulators"/>
    <property type="match status" value="1"/>
</dbReference>
<dbReference type="InterPro" id="IPR001789">
    <property type="entry name" value="Sig_transdc_resp-reg_receiver"/>
</dbReference>
<dbReference type="InterPro" id="IPR000792">
    <property type="entry name" value="Tscrpt_reg_LuxR_C"/>
</dbReference>
<dbReference type="SMART" id="SM00421">
    <property type="entry name" value="HTH_LUXR"/>
    <property type="match status" value="1"/>
</dbReference>
<feature type="modified residue" description="4-aspartylphosphate" evidence="3">
    <location>
        <position position="56"/>
    </location>
</feature>
<gene>
    <name evidence="6" type="ORF">LH29_06810</name>
</gene>
<keyword evidence="2" id="KW-0238">DNA-binding</keyword>